<organism evidence="1 2">
    <name type="scientific">Dioszegia hungarica</name>
    <dbReference type="NCBI Taxonomy" id="4972"/>
    <lineage>
        <taxon>Eukaryota</taxon>
        <taxon>Fungi</taxon>
        <taxon>Dikarya</taxon>
        <taxon>Basidiomycota</taxon>
        <taxon>Agaricomycotina</taxon>
        <taxon>Tremellomycetes</taxon>
        <taxon>Tremellales</taxon>
        <taxon>Bulleribasidiaceae</taxon>
        <taxon>Dioszegia</taxon>
    </lineage>
</organism>
<dbReference type="GeneID" id="77730030"/>
<dbReference type="EMBL" id="JAKWFO010000001">
    <property type="protein sequence ID" value="KAI9639569.1"/>
    <property type="molecule type" value="Genomic_DNA"/>
</dbReference>
<protein>
    <submittedName>
        <fullName evidence="1">Uncharacterized protein</fullName>
    </submittedName>
</protein>
<evidence type="ECO:0000313" key="2">
    <source>
        <dbReference type="Proteomes" id="UP001164286"/>
    </source>
</evidence>
<dbReference type="AlphaFoldDB" id="A0AA38LZ15"/>
<dbReference type="Proteomes" id="UP001164286">
    <property type="component" value="Unassembled WGS sequence"/>
</dbReference>
<keyword evidence="2" id="KW-1185">Reference proteome</keyword>
<sequence>MVPIGATPSLKRSASCDVPLGNRARTAATVPLVKRQRDSTPFREVCAPDQELIAASTRVFNVPEIRSAIYKLVDKRTLCTLMRLSREALAGAAEILYAQIDGELFERINRNTRHNMPTVQERGLLYSNCVRHLDLSPLFIDARISSPSYFDFDQVAQSRAKHPYLLSITYKNPSHRLSDAYTVHLDDESISVEIESKPLIAVYGPPPQSCNIQFPRDYTVPGLSVRHTSHIQLVYHSDDALNSCLDMEDDYEHLAHWSEWLFRNSLADPRITSIEDLETAHSDGPPIVTMKDIQSWMTHRNLVGLPPLSYFSLPEVIYLHRPATLSSSVGPQMTSLSVDASLFNPEDPQDMINVIDTSFPRLEHLIIRGCYLLVGDIADLPALSGLPHLRRLVIEHMPWNDWESGAIEYYRPKLLRHLTGIGNENTVVDNLAYAEASKVFDELLRIRRRLVIEGADRIWEVERYDAVVARVDELKGKLDDVERQSYRCLAGR</sequence>
<name>A0AA38LZ15_9TREE</name>
<reference evidence="1" key="1">
    <citation type="journal article" date="2022" name="G3 (Bethesda)">
        <title>High quality genome of the basidiomycete yeast Dioszegia hungarica PDD-24b-2 isolated from cloud water.</title>
        <authorList>
            <person name="Jarrige D."/>
            <person name="Haridas S."/>
            <person name="Bleykasten-Grosshans C."/>
            <person name="Joly M."/>
            <person name="Nadalig T."/>
            <person name="Sancelme M."/>
            <person name="Vuilleumier S."/>
            <person name="Grigoriev I.V."/>
            <person name="Amato P."/>
            <person name="Bringel F."/>
        </authorList>
    </citation>
    <scope>NUCLEOTIDE SEQUENCE</scope>
    <source>
        <strain evidence="1">PDD-24b-2</strain>
    </source>
</reference>
<dbReference type="SUPFAM" id="SSF52047">
    <property type="entry name" value="RNI-like"/>
    <property type="match status" value="1"/>
</dbReference>
<evidence type="ECO:0000313" key="1">
    <source>
        <dbReference type="EMBL" id="KAI9639569.1"/>
    </source>
</evidence>
<proteinExistence type="predicted"/>
<dbReference type="RefSeq" id="XP_052949346.1">
    <property type="nucleotide sequence ID" value="XM_053090825.1"/>
</dbReference>
<accession>A0AA38LZ15</accession>
<gene>
    <name evidence="1" type="ORF">MKK02DRAFT_39885</name>
</gene>
<comment type="caution">
    <text evidence="1">The sequence shown here is derived from an EMBL/GenBank/DDBJ whole genome shotgun (WGS) entry which is preliminary data.</text>
</comment>